<evidence type="ECO:0000313" key="2">
    <source>
        <dbReference type="EMBL" id="ETV88059.1"/>
    </source>
</evidence>
<dbReference type="GeneID" id="20803422"/>
<feature type="region of interest" description="Disordered" evidence="1">
    <location>
        <begin position="65"/>
        <end position="95"/>
    </location>
</feature>
<dbReference type="AlphaFoldDB" id="W4H9Y8"/>
<reference evidence="2" key="1">
    <citation type="submission" date="2013-12" db="EMBL/GenBank/DDBJ databases">
        <title>The Genome Sequence of Aphanomyces astaci APO3.</title>
        <authorList>
            <consortium name="The Broad Institute Genomics Platform"/>
            <person name="Russ C."/>
            <person name="Tyler B."/>
            <person name="van West P."/>
            <person name="Dieguez-Uribeondo J."/>
            <person name="Young S.K."/>
            <person name="Zeng Q."/>
            <person name="Gargeya S."/>
            <person name="Fitzgerald M."/>
            <person name="Abouelleil A."/>
            <person name="Alvarado L."/>
            <person name="Chapman S.B."/>
            <person name="Gainer-Dewar J."/>
            <person name="Goldberg J."/>
            <person name="Griggs A."/>
            <person name="Gujja S."/>
            <person name="Hansen M."/>
            <person name="Howarth C."/>
            <person name="Imamovic A."/>
            <person name="Ireland A."/>
            <person name="Larimer J."/>
            <person name="McCowan C."/>
            <person name="Murphy C."/>
            <person name="Pearson M."/>
            <person name="Poon T.W."/>
            <person name="Priest M."/>
            <person name="Roberts A."/>
            <person name="Saif S."/>
            <person name="Shea T."/>
            <person name="Sykes S."/>
            <person name="Wortman J."/>
            <person name="Nusbaum C."/>
            <person name="Birren B."/>
        </authorList>
    </citation>
    <scope>NUCLEOTIDE SEQUENCE [LARGE SCALE GENOMIC DNA]</scope>
    <source>
        <strain evidence="2">APO3</strain>
    </source>
</reference>
<name>W4H9Y8_APHAT</name>
<feature type="compositionally biased region" description="Basic residues" evidence="1">
    <location>
        <begin position="78"/>
        <end position="93"/>
    </location>
</feature>
<protein>
    <submittedName>
        <fullName evidence="2">Uncharacterized protein</fullName>
    </submittedName>
</protein>
<proteinExistence type="predicted"/>
<dbReference type="EMBL" id="KI913115">
    <property type="protein sequence ID" value="ETV88059.1"/>
    <property type="molecule type" value="Genomic_DNA"/>
</dbReference>
<gene>
    <name evidence="2" type="ORF">H257_01426</name>
</gene>
<accession>W4H9Y8</accession>
<organism evidence="2">
    <name type="scientific">Aphanomyces astaci</name>
    <name type="common">Crayfish plague agent</name>
    <dbReference type="NCBI Taxonomy" id="112090"/>
    <lineage>
        <taxon>Eukaryota</taxon>
        <taxon>Sar</taxon>
        <taxon>Stramenopiles</taxon>
        <taxon>Oomycota</taxon>
        <taxon>Saprolegniomycetes</taxon>
        <taxon>Saprolegniales</taxon>
        <taxon>Verrucalvaceae</taxon>
        <taxon>Aphanomyces</taxon>
    </lineage>
</organism>
<sequence>MEMALERHQRRAHPARDGEEVVDQHHDRVVTDALPCEHALEPRGVMERPTAMEIHADEGHDVASQFHTSPAQSEGKRTAKRERRAAHPHKQHAHNVVQTRAHDGPNGAPWVHGPVLEGAAADRLRKPLEHPLGTLAAAVCNRANDHVLGIKDGQVIFLWVDGGDPVEEYEVPNNNHRLQTCKHDVGSRLVCQEWRLARARCHHGHVGRRRVRDVGLRRGAVID</sequence>
<feature type="region of interest" description="Disordered" evidence="1">
    <location>
        <begin position="1"/>
        <end position="24"/>
    </location>
</feature>
<dbReference type="RefSeq" id="XP_009822922.1">
    <property type="nucleotide sequence ID" value="XM_009824620.1"/>
</dbReference>
<evidence type="ECO:0000256" key="1">
    <source>
        <dbReference type="SAM" id="MobiDB-lite"/>
    </source>
</evidence>
<dbReference type="VEuPathDB" id="FungiDB:H257_01426"/>
<feature type="compositionally biased region" description="Basic and acidic residues" evidence="1">
    <location>
        <begin position="14"/>
        <end position="24"/>
    </location>
</feature>